<name>A0A251RYL8_HELAN</name>
<protein>
    <submittedName>
        <fullName evidence="2">Uncharacterized protein</fullName>
    </submittedName>
</protein>
<keyword evidence="3" id="KW-1185">Reference proteome</keyword>
<dbReference type="AlphaFoldDB" id="A0A251RYL8"/>
<dbReference type="EMBL" id="CM007905">
    <property type="protein sequence ID" value="OTF91303.1"/>
    <property type="molecule type" value="Genomic_DNA"/>
</dbReference>
<organism evidence="2 3">
    <name type="scientific">Helianthus annuus</name>
    <name type="common">Common sunflower</name>
    <dbReference type="NCBI Taxonomy" id="4232"/>
    <lineage>
        <taxon>Eukaryota</taxon>
        <taxon>Viridiplantae</taxon>
        <taxon>Streptophyta</taxon>
        <taxon>Embryophyta</taxon>
        <taxon>Tracheophyta</taxon>
        <taxon>Spermatophyta</taxon>
        <taxon>Magnoliopsida</taxon>
        <taxon>eudicotyledons</taxon>
        <taxon>Gunneridae</taxon>
        <taxon>Pentapetalae</taxon>
        <taxon>asterids</taxon>
        <taxon>campanulids</taxon>
        <taxon>Asterales</taxon>
        <taxon>Asteraceae</taxon>
        <taxon>Asteroideae</taxon>
        <taxon>Heliantheae alliance</taxon>
        <taxon>Heliantheae</taxon>
        <taxon>Helianthus</taxon>
    </lineage>
</organism>
<dbReference type="Proteomes" id="UP000215914">
    <property type="component" value="Chromosome 16"/>
</dbReference>
<dbReference type="EMBL" id="MNCJ02000331">
    <property type="protein sequence ID" value="KAF5759154.1"/>
    <property type="molecule type" value="Genomic_DNA"/>
</dbReference>
<reference evidence="2" key="2">
    <citation type="submission" date="2017-02" db="EMBL/GenBank/DDBJ databases">
        <title>Sunflower complete genome.</title>
        <authorList>
            <person name="Langlade N."/>
            <person name="Munos S."/>
        </authorList>
    </citation>
    <scope>NUCLEOTIDE SEQUENCE [LARGE SCALE GENOMIC DNA]</scope>
    <source>
        <tissue evidence="2">Leaves</tissue>
    </source>
</reference>
<reference evidence="1" key="3">
    <citation type="submission" date="2020-06" db="EMBL/GenBank/DDBJ databases">
        <title>Helianthus annuus Genome sequencing and assembly Release 2.</title>
        <authorList>
            <person name="Gouzy J."/>
            <person name="Langlade N."/>
            <person name="Munos S."/>
        </authorList>
    </citation>
    <scope>NUCLEOTIDE SEQUENCE</scope>
    <source>
        <tissue evidence="1">Leaves</tissue>
    </source>
</reference>
<proteinExistence type="predicted"/>
<sequence length="73" mass="8520">MIEYEIRCDTTMSMHTLKVLVKECSAEVKIVSSLTEWYNAIRLCNNREERLQVYNLIESKVQDGGNYQVGYVL</sequence>
<evidence type="ECO:0000313" key="3">
    <source>
        <dbReference type="Proteomes" id="UP000215914"/>
    </source>
</evidence>
<gene>
    <name evidence="2" type="ORF">HannXRQ_Chr16g0509241</name>
    <name evidence="1" type="ORF">HanXRQr2_Chr16g0737861</name>
</gene>
<evidence type="ECO:0000313" key="1">
    <source>
        <dbReference type="EMBL" id="KAF5759154.1"/>
    </source>
</evidence>
<reference evidence="1 3" key="1">
    <citation type="journal article" date="2017" name="Nature">
        <title>The sunflower genome provides insights into oil metabolism, flowering and Asterid evolution.</title>
        <authorList>
            <person name="Badouin H."/>
            <person name="Gouzy J."/>
            <person name="Grassa C.J."/>
            <person name="Murat F."/>
            <person name="Staton S.E."/>
            <person name="Cottret L."/>
            <person name="Lelandais-Briere C."/>
            <person name="Owens G.L."/>
            <person name="Carrere S."/>
            <person name="Mayjonade B."/>
            <person name="Legrand L."/>
            <person name="Gill N."/>
            <person name="Kane N.C."/>
            <person name="Bowers J.E."/>
            <person name="Hubner S."/>
            <person name="Bellec A."/>
            <person name="Berard A."/>
            <person name="Berges H."/>
            <person name="Blanchet N."/>
            <person name="Boniface M.C."/>
            <person name="Brunel D."/>
            <person name="Catrice O."/>
            <person name="Chaidir N."/>
            <person name="Claudel C."/>
            <person name="Donnadieu C."/>
            <person name="Faraut T."/>
            <person name="Fievet G."/>
            <person name="Helmstetter N."/>
            <person name="King M."/>
            <person name="Knapp S.J."/>
            <person name="Lai Z."/>
            <person name="Le Paslier M.C."/>
            <person name="Lippi Y."/>
            <person name="Lorenzon L."/>
            <person name="Mandel J.R."/>
            <person name="Marage G."/>
            <person name="Marchand G."/>
            <person name="Marquand E."/>
            <person name="Bret-Mestries E."/>
            <person name="Morien E."/>
            <person name="Nambeesan S."/>
            <person name="Nguyen T."/>
            <person name="Pegot-Espagnet P."/>
            <person name="Pouilly N."/>
            <person name="Raftis F."/>
            <person name="Sallet E."/>
            <person name="Schiex T."/>
            <person name="Thomas J."/>
            <person name="Vandecasteele C."/>
            <person name="Vares D."/>
            <person name="Vear F."/>
            <person name="Vautrin S."/>
            <person name="Crespi M."/>
            <person name="Mangin B."/>
            <person name="Burke J.M."/>
            <person name="Salse J."/>
            <person name="Munos S."/>
            <person name="Vincourt P."/>
            <person name="Rieseberg L.H."/>
            <person name="Langlade N.B."/>
        </authorList>
    </citation>
    <scope>NUCLEOTIDE SEQUENCE [LARGE SCALE GENOMIC DNA]</scope>
    <source>
        <strain evidence="3">cv. SF193</strain>
        <tissue evidence="1">Leaves</tissue>
    </source>
</reference>
<accession>A0A251RYL8</accession>
<dbReference type="Gramene" id="mRNA:HanXRQr2_Chr16g0737861">
    <property type="protein sequence ID" value="mRNA:HanXRQr2_Chr16g0737861"/>
    <property type="gene ID" value="HanXRQr2_Chr16g0737861"/>
</dbReference>
<dbReference type="InParanoid" id="A0A251RYL8"/>
<evidence type="ECO:0000313" key="2">
    <source>
        <dbReference type="EMBL" id="OTF91303.1"/>
    </source>
</evidence>